<organism evidence="2">
    <name type="scientific">marine sediment metagenome</name>
    <dbReference type="NCBI Taxonomy" id="412755"/>
    <lineage>
        <taxon>unclassified sequences</taxon>
        <taxon>metagenomes</taxon>
        <taxon>ecological metagenomes</taxon>
    </lineage>
</organism>
<evidence type="ECO:0000256" key="1">
    <source>
        <dbReference type="SAM" id="MobiDB-lite"/>
    </source>
</evidence>
<dbReference type="EMBL" id="BARS01007752">
    <property type="protein sequence ID" value="GAF68954.1"/>
    <property type="molecule type" value="Genomic_DNA"/>
</dbReference>
<evidence type="ECO:0000313" key="2">
    <source>
        <dbReference type="EMBL" id="GAF68954.1"/>
    </source>
</evidence>
<name>X0RJG2_9ZZZZ</name>
<gene>
    <name evidence="2" type="ORF">S01H1_14874</name>
</gene>
<comment type="caution">
    <text evidence="2">The sequence shown here is derived from an EMBL/GenBank/DDBJ whole genome shotgun (WGS) entry which is preliminary data.</text>
</comment>
<protein>
    <submittedName>
        <fullName evidence="2">Uncharacterized protein</fullName>
    </submittedName>
</protein>
<dbReference type="AlphaFoldDB" id="X0RJG2"/>
<sequence length="95" mass="10693">MQEESQPEGGGSGQEAQEEQEVDLHIEGDYGGFGVDANHETWNLLGLIGYRFRGWGVGWNIQVGYRYLRLMDLRKKGVELKIDGYGPLAVFAIEF</sequence>
<reference evidence="2" key="1">
    <citation type="journal article" date="2014" name="Front. Microbiol.">
        <title>High frequency of phylogenetically diverse reductive dehalogenase-homologous genes in deep subseafloor sedimentary metagenomes.</title>
        <authorList>
            <person name="Kawai M."/>
            <person name="Futagami T."/>
            <person name="Toyoda A."/>
            <person name="Takaki Y."/>
            <person name="Nishi S."/>
            <person name="Hori S."/>
            <person name="Arai W."/>
            <person name="Tsubouchi T."/>
            <person name="Morono Y."/>
            <person name="Uchiyama I."/>
            <person name="Ito T."/>
            <person name="Fujiyama A."/>
            <person name="Inagaki F."/>
            <person name="Takami H."/>
        </authorList>
    </citation>
    <scope>NUCLEOTIDE SEQUENCE</scope>
    <source>
        <strain evidence="2">Expedition CK06-06</strain>
    </source>
</reference>
<proteinExistence type="predicted"/>
<accession>X0RJG2</accession>
<feature type="region of interest" description="Disordered" evidence="1">
    <location>
        <begin position="1"/>
        <end position="21"/>
    </location>
</feature>